<comment type="caution">
    <text evidence="1">The sequence shown here is derived from an EMBL/GenBank/DDBJ whole genome shotgun (WGS) entry which is preliminary data.</text>
</comment>
<keyword evidence="2" id="KW-1185">Reference proteome</keyword>
<organism evidence="1 2">
    <name type="scientific">Pleurodeles waltl</name>
    <name type="common">Iberian ribbed newt</name>
    <dbReference type="NCBI Taxonomy" id="8319"/>
    <lineage>
        <taxon>Eukaryota</taxon>
        <taxon>Metazoa</taxon>
        <taxon>Chordata</taxon>
        <taxon>Craniata</taxon>
        <taxon>Vertebrata</taxon>
        <taxon>Euteleostomi</taxon>
        <taxon>Amphibia</taxon>
        <taxon>Batrachia</taxon>
        <taxon>Caudata</taxon>
        <taxon>Salamandroidea</taxon>
        <taxon>Salamandridae</taxon>
        <taxon>Pleurodelinae</taxon>
        <taxon>Pleurodeles</taxon>
    </lineage>
</organism>
<dbReference type="Proteomes" id="UP001066276">
    <property type="component" value="Chromosome 8"/>
</dbReference>
<name>A0AAV7NSE6_PLEWA</name>
<proteinExistence type="predicted"/>
<sequence length="95" mass="10455">MQLGPYLGSTAPFARAAPMGSQPSRCVVWETGPLQRDVKRSECCVVMEEGGVVEQWRHVVSKEEAKDINKPEELEMAVASQETGTATAIAEYRED</sequence>
<gene>
    <name evidence="1" type="ORF">NDU88_006207</name>
</gene>
<reference evidence="1" key="1">
    <citation type="journal article" date="2022" name="bioRxiv">
        <title>Sequencing and chromosome-scale assembly of the giantPleurodeles waltlgenome.</title>
        <authorList>
            <person name="Brown T."/>
            <person name="Elewa A."/>
            <person name="Iarovenko S."/>
            <person name="Subramanian E."/>
            <person name="Araus A.J."/>
            <person name="Petzold A."/>
            <person name="Susuki M."/>
            <person name="Suzuki K.-i.T."/>
            <person name="Hayashi T."/>
            <person name="Toyoda A."/>
            <person name="Oliveira C."/>
            <person name="Osipova E."/>
            <person name="Leigh N.D."/>
            <person name="Simon A."/>
            <person name="Yun M.H."/>
        </authorList>
    </citation>
    <scope>NUCLEOTIDE SEQUENCE</scope>
    <source>
        <strain evidence="1">20211129_DDA</strain>
        <tissue evidence="1">Liver</tissue>
    </source>
</reference>
<accession>A0AAV7NSE6</accession>
<evidence type="ECO:0000313" key="1">
    <source>
        <dbReference type="EMBL" id="KAJ1118012.1"/>
    </source>
</evidence>
<dbReference type="AlphaFoldDB" id="A0AAV7NSE6"/>
<evidence type="ECO:0000313" key="2">
    <source>
        <dbReference type="Proteomes" id="UP001066276"/>
    </source>
</evidence>
<dbReference type="EMBL" id="JANPWB010000012">
    <property type="protein sequence ID" value="KAJ1118012.1"/>
    <property type="molecule type" value="Genomic_DNA"/>
</dbReference>
<protein>
    <submittedName>
        <fullName evidence="1">Uncharacterized protein</fullName>
    </submittedName>
</protein>